<dbReference type="InterPro" id="IPR013902">
    <property type="entry name" value="Mug135-like_C"/>
</dbReference>
<name>A0A0D7BH58_9AGAR</name>
<evidence type="ECO:0000256" key="1">
    <source>
        <dbReference type="ARBA" id="ARBA00005788"/>
    </source>
</evidence>
<feature type="compositionally biased region" description="Acidic residues" evidence="2">
    <location>
        <begin position="114"/>
        <end position="123"/>
    </location>
</feature>
<evidence type="ECO:0000313" key="5">
    <source>
        <dbReference type="Proteomes" id="UP000054007"/>
    </source>
</evidence>
<dbReference type="AlphaFoldDB" id="A0A0D7BH58"/>
<dbReference type="EMBL" id="KN880478">
    <property type="protein sequence ID" value="KIY69807.1"/>
    <property type="molecule type" value="Genomic_DNA"/>
</dbReference>
<dbReference type="Pfam" id="PF08593">
    <property type="entry name" value="Mug135_C"/>
    <property type="match status" value="1"/>
</dbReference>
<evidence type="ECO:0000313" key="4">
    <source>
        <dbReference type="EMBL" id="KIY69807.1"/>
    </source>
</evidence>
<comment type="similarity">
    <text evidence="1">Belongs to the UPF0612 family.</text>
</comment>
<feature type="region of interest" description="Disordered" evidence="2">
    <location>
        <begin position="111"/>
        <end position="159"/>
    </location>
</feature>
<gene>
    <name evidence="4" type="ORF">CYLTODRAFT_213082</name>
</gene>
<feature type="region of interest" description="Disordered" evidence="2">
    <location>
        <begin position="1"/>
        <end position="28"/>
    </location>
</feature>
<protein>
    <recommendedName>
        <fullName evidence="3">Mug135-like C-terminal domain-containing protein</fullName>
    </recommendedName>
</protein>
<evidence type="ECO:0000259" key="3">
    <source>
        <dbReference type="Pfam" id="PF08593"/>
    </source>
</evidence>
<sequence>MPPRRKAPAPKTRGQAPLRRSSRITPAPVPLEDVVNLATPKPEVSEDVFEDTAKSIKRQKRSNAPSLGSDTVDHLFLETVDDVFQDTVHDGFDDMATSIARQKWATKRPFDSVDFSDEDDPDGSESIATLDSPPAEWAAEEDEEEGEGEEEEEEVVGESNSVLDLNQEFLSASLRSLIPQWLRLTSEFLDVYDAHQDDEEYIVAWSVQTQWVHYRQMNRGRKGDEEDTYKILPFADGSCPMHHQLPALTTNESIYALTEEQAAEYIEGYCLEAALSKLYEDDADLEDIQMIIEAFLSMDEVVHPTQDGEVVSLSGIELSSFYNANLEIPMEFTPPAECANEDSTSEVNGE</sequence>
<accession>A0A0D7BH58</accession>
<feature type="domain" description="Mug135-like C-terminal" evidence="3">
    <location>
        <begin position="217"/>
        <end position="272"/>
    </location>
</feature>
<feature type="compositionally biased region" description="Acidic residues" evidence="2">
    <location>
        <begin position="138"/>
        <end position="156"/>
    </location>
</feature>
<evidence type="ECO:0000256" key="2">
    <source>
        <dbReference type="SAM" id="MobiDB-lite"/>
    </source>
</evidence>
<keyword evidence="5" id="KW-1185">Reference proteome</keyword>
<dbReference type="Proteomes" id="UP000054007">
    <property type="component" value="Unassembled WGS sequence"/>
</dbReference>
<proteinExistence type="inferred from homology"/>
<reference evidence="4 5" key="1">
    <citation type="journal article" date="2015" name="Fungal Genet. Biol.">
        <title>Evolution of novel wood decay mechanisms in Agaricales revealed by the genome sequences of Fistulina hepatica and Cylindrobasidium torrendii.</title>
        <authorList>
            <person name="Floudas D."/>
            <person name="Held B.W."/>
            <person name="Riley R."/>
            <person name="Nagy L.G."/>
            <person name="Koehler G."/>
            <person name="Ransdell A.S."/>
            <person name="Younus H."/>
            <person name="Chow J."/>
            <person name="Chiniquy J."/>
            <person name="Lipzen A."/>
            <person name="Tritt A."/>
            <person name="Sun H."/>
            <person name="Haridas S."/>
            <person name="LaButti K."/>
            <person name="Ohm R.A."/>
            <person name="Kues U."/>
            <person name="Blanchette R.A."/>
            <person name="Grigoriev I.V."/>
            <person name="Minto R.E."/>
            <person name="Hibbett D.S."/>
        </authorList>
    </citation>
    <scope>NUCLEOTIDE SEQUENCE [LARGE SCALE GENOMIC DNA]</scope>
    <source>
        <strain evidence="4 5">FP15055 ss-10</strain>
    </source>
</reference>
<organism evidence="4 5">
    <name type="scientific">Cylindrobasidium torrendii FP15055 ss-10</name>
    <dbReference type="NCBI Taxonomy" id="1314674"/>
    <lineage>
        <taxon>Eukaryota</taxon>
        <taxon>Fungi</taxon>
        <taxon>Dikarya</taxon>
        <taxon>Basidiomycota</taxon>
        <taxon>Agaricomycotina</taxon>
        <taxon>Agaricomycetes</taxon>
        <taxon>Agaricomycetidae</taxon>
        <taxon>Agaricales</taxon>
        <taxon>Marasmiineae</taxon>
        <taxon>Physalacriaceae</taxon>
        <taxon>Cylindrobasidium</taxon>
    </lineage>
</organism>